<proteinExistence type="predicted"/>
<keyword evidence="2 5" id="KW-0479">Metal-binding</keyword>
<keyword evidence="5" id="KW-0813">Transport</keyword>
<dbReference type="AlphaFoldDB" id="A0A7U3YNY5"/>
<accession>A0A7U3YNY5</accession>
<dbReference type="Pfam" id="PF13370">
    <property type="entry name" value="Fer4_13"/>
    <property type="match status" value="1"/>
</dbReference>
<evidence type="ECO:0000313" key="8">
    <source>
        <dbReference type="Proteomes" id="UP000006365"/>
    </source>
</evidence>
<dbReference type="KEGG" id="dpr:Despr_2722"/>
<protein>
    <recommendedName>
        <fullName evidence="5">Ferredoxin</fullName>
    </recommendedName>
</protein>
<name>A0A7U3YNY5_DESPD</name>
<feature type="domain" description="4Fe-4S ferredoxin-type" evidence="6">
    <location>
        <begin position="2"/>
        <end position="30"/>
    </location>
</feature>
<keyword evidence="8" id="KW-1185">Reference proteome</keyword>
<dbReference type="RefSeq" id="WP_015725383.1">
    <property type="nucleotide sequence ID" value="NC_014972.1"/>
</dbReference>
<keyword evidence="3 5" id="KW-0408">Iron</keyword>
<evidence type="ECO:0000256" key="4">
    <source>
        <dbReference type="ARBA" id="ARBA00023014"/>
    </source>
</evidence>
<evidence type="ECO:0000256" key="1">
    <source>
        <dbReference type="ARBA" id="ARBA00003532"/>
    </source>
</evidence>
<gene>
    <name evidence="7" type="ordered locus">Despr_2722</name>
</gene>
<evidence type="ECO:0000259" key="6">
    <source>
        <dbReference type="PROSITE" id="PS51379"/>
    </source>
</evidence>
<keyword evidence="4 5" id="KW-0411">Iron-sulfur</keyword>
<dbReference type="GO" id="GO:0051536">
    <property type="term" value="F:iron-sulfur cluster binding"/>
    <property type="evidence" value="ECO:0007669"/>
    <property type="project" value="UniProtKB-KW"/>
</dbReference>
<dbReference type="EMBL" id="CP002364">
    <property type="protein sequence ID" value="ADW18857.1"/>
    <property type="molecule type" value="Genomic_DNA"/>
</dbReference>
<dbReference type="PROSITE" id="PS51379">
    <property type="entry name" value="4FE4S_FER_2"/>
    <property type="match status" value="1"/>
</dbReference>
<dbReference type="Proteomes" id="UP000006365">
    <property type="component" value="Chromosome"/>
</dbReference>
<reference evidence="7 8" key="1">
    <citation type="journal article" date="2011" name="Stand. Genomic Sci.">
        <title>Complete genome sequence of Desulfobulbus propionicus type strain (1pr3).</title>
        <authorList>
            <person name="Pagani I."/>
            <person name="Lapidus A."/>
            <person name="Nolan M."/>
            <person name="Lucas S."/>
            <person name="Hammon N."/>
            <person name="Deshpande S."/>
            <person name="Cheng J.F."/>
            <person name="Chertkov O."/>
            <person name="Davenport K."/>
            <person name="Tapia R."/>
            <person name="Han C."/>
            <person name="Goodwin L."/>
            <person name="Pitluck S."/>
            <person name="Liolios K."/>
            <person name="Mavromatis K."/>
            <person name="Ivanova N."/>
            <person name="Mikhailova N."/>
            <person name="Pati A."/>
            <person name="Chen A."/>
            <person name="Palaniappan K."/>
            <person name="Land M."/>
            <person name="Hauser L."/>
            <person name="Chang Y.J."/>
            <person name="Jeffries C.D."/>
            <person name="Detter J.C."/>
            <person name="Brambilla E."/>
            <person name="Kannan K.P."/>
            <person name="Djao O.D."/>
            <person name="Rohde M."/>
            <person name="Pukall R."/>
            <person name="Spring S."/>
            <person name="Goker M."/>
            <person name="Sikorski J."/>
            <person name="Woyke T."/>
            <person name="Bristow J."/>
            <person name="Eisen J.A."/>
            <person name="Markowitz V."/>
            <person name="Hugenholtz P."/>
            <person name="Kyrpides N.C."/>
            <person name="Klenk H.P."/>
        </authorList>
    </citation>
    <scope>NUCLEOTIDE SEQUENCE [LARGE SCALE GENOMIC DNA]</scope>
    <source>
        <strain evidence="8">ATCC 33891 / DSM 2032 / 1pr3</strain>
    </source>
</reference>
<dbReference type="InterPro" id="IPR017896">
    <property type="entry name" value="4Fe4S_Fe-S-bd"/>
</dbReference>
<dbReference type="Gene3D" id="3.30.70.20">
    <property type="match status" value="1"/>
</dbReference>
<evidence type="ECO:0000256" key="2">
    <source>
        <dbReference type="ARBA" id="ARBA00022723"/>
    </source>
</evidence>
<sequence>MPALAIDSYRCNGCGSCCEMCPEVFGLTPLTSRAQLLNPDQEVTEDVRRAAAFCPKKCILVSGEDIDA</sequence>
<dbReference type="SUPFAM" id="SSF54862">
    <property type="entry name" value="4Fe-4S ferredoxins"/>
    <property type="match status" value="1"/>
</dbReference>
<evidence type="ECO:0000313" key="7">
    <source>
        <dbReference type="EMBL" id="ADW18857.1"/>
    </source>
</evidence>
<dbReference type="GO" id="GO:0009055">
    <property type="term" value="F:electron transfer activity"/>
    <property type="evidence" value="ECO:0007669"/>
    <property type="project" value="UniProtKB-UniRule"/>
</dbReference>
<evidence type="ECO:0000256" key="3">
    <source>
        <dbReference type="ARBA" id="ARBA00023004"/>
    </source>
</evidence>
<comment type="function">
    <text evidence="1 5">Ferredoxins are iron-sulfur proteins that transfer electrons in a wide variety of metabolic reactions.</text>
</comment>
<evidence type="ECO:0000256" key="5">
    <source>
        <dbReference type="RuleBase" id="RU368020"/>
    </source>
</evidence>
<dbReference type="PRINTS" id="PR00352">
    <property type="entry name" value="3FE4SFRDOXIN"/>
</dbReference>
<organism evidence="7 8">
    <name type="scientific">Desulfobulbus propionicus (strain ATCC 33891 / DSM 2032 / VKM B-1956 / 1pr3)</name>
    <dbReference type="NCBI Taxonomy" id="577650"/>
    <lineage>
        <taxon>Bacteria</taxon>
        <taxon>Pseudomonadati</taxon>
        <taxon>Thermodesulfobacteriota</taxon>
        <taxon>Desulfobulbia</taxon>
        <taxon>Desulfobulbales</taxon>
        <taxon>Desulfobulbaceae</taxon>
        <taxon>Desulfobulbus</taxon>
    </lineage>
</organism>
<keyword evidence="5" id="KW-0249">Electron transport</keyword>
<dbReference type="InterPro" id="IPR001080">
    <property type="entry name" value="3Fe4S_ferredoxin"/>
</dbReference>
<dbReference type="GO" id="GO:0005506">
    <property type="term" value="F:iron ion binding"/>
    <property type="evidence" value="ECO:0007669"/>
    <property type="project" value="UniProtKB-UniRule"/>
</dbReference>